<gene>
    <name evidence="1" type="primary">hindVRP</name>
    <name evidence="1" type="ORF">PRMUPPPA20_11760</name>
</gene>
<dbReference type="OMA" id="MQPIWKT"/>
<comment type="caution">
    <text evidence="1">The sequence shown here is derived from an EMBL/GenBank/DDBJ whole genome shotgun (WGS) entry which is preliminary data.</text>
</comment>
<dbReference type="Proteomes" id="UP000887097">
    <property type="component" value="Unassembled WGS sequence"/>
</dbReference>
<accession>A0AA37I0V3</accession>
<sequence>MAKKDTKEVACFVEGVLPGLFGQKYSSRDYRYEDSWGKNQFNSSFPASLVAYMGSKGVNPIYICTNKKNEVVHKTINTTDLFGVNPLGEDAYYNYEAEYYPYEQFYYAAKKEKIDLVMINRSTEVAASGLEVKLTTLPDNTTKDLEESEYGSEIVVRSPTILFLACSICSCYNSEKGKNRLHSILNTIGSEIKNWSEIRQVLPHYKAICKAILDVSIDLSNKQIPLIIQPIWKTDKKLKDFADDCLDVFVWSNLSVIQMCLRETNADNDISRNQRTIIWLYKMLWDFSLYGSFNYTGIVNELAYNYKTDKAFSISGKLTNPLMRCPELTKPRISKYEIKNIILGDGQKLLSPERRFDAFIVSHPELFK</sequence>
<protein>
    <submittedName>
        <fullName evidence="1">Type-2 restriction enzyme HindVP</fullName>
    </submittedName>
</protein>
<dbReference type="RefSeq" id="WP_013063702.1">
    <property type="nucleotide sequence ID" value="NZ_BPTT01000001.1"/>
</dbReference>
<dbReference type="GO" id="GO:0003677">
    <property type="term" value="F:DNA binding"/>
    <property type="evidence" value="ECO:0007669"/>
    <property type="project" value="InterPro"/>
</dbReference>
<organism evidence="1 2">
    <name type="scientific">Xylanibacter ruminicola</name>
    <name type="common">Prevotella ruminicola</name>
    <dbReference type="NCBI Taxonomy" id="839"/>
    <lineage>
        <taxon>Bacteria</taxon>
        <taxon>Pseudomonadati</taxon>
        <taxon>Bacteroidota</taxon>
        <taxon>Bacteroidia</taxon>
        <taxon>Bacteroidales</taxon>
        <taxon>Prevotellaceae</taxon>
        <taxon>Xylanibacter</taxon>
    </lineage>
</organism>
<evidence type="ECO:0000313" key="2">
    <source>
        <dbReference type="Proteomes" id="UP000887097"/>
    </source>
</evidence>
<dbReference type="GeneID" id="31500214"/>
<dbReference type="Pfam" id="PF09519">
    <property type="entry name" value="RE_HindVP"/>
    <property type="match status" value="1"/>
</dbReference>
<dbReference type="EMBL" id="BPTT01000001">
    <property type="protein sequence ID" value="GJG33067.1"/>
    <property type="molecule type" value="Genomic_DNA"/>
</dbReference>
<dbReference type="InterPro" id="IPR019044">
    <property type="entry name" value="Restrct_endonuc_II_HindVP"/>
</dbReference>
<name>A0AA37I0V3_XYLRU</name>
<dbReference type="GO" id="GO:0009036">
    <property type="term" value="F:type II site-specific deoxyribonuclease activity"/>
    <property type="evidence" value="ECO:0007669"/>
    <property type="project" value="InterPro"/>
</dbReference>
<proteinExistence type="predicted"/>
<dbReference type="GO" id="GO:0009307">
    <property type="term" value="P:DNA restriction-modification system"/>
    <property type="evidence" value="ECO:0007669"/>
    <property type="project" value="InterPro"/>
</dbReference>
<dbReference type="AlphaFoldDB" id="A0AA37I0V3"/>
<reference evidence="1" key="1">
    <citation type="submission" date="2021-08" db="EMBL/GenBank/DDBJ databases">
        <title>Prevotella lacticifex sp. nov., isolated from rumen of cow.</title>
        <authorList>
            <person name="Shinkai T."/>
            <person name="Ikeyama N."/>
            <person name="Kumagai M."/>
            <person name="Ohmori H."/>
            <person name="Sakamoto M."/>
            <person name="Ohkuma M."/>
            <person name="Mitsumori M."/>
        </authorList>
    </citation>
    <scope>NUCLEOTIDE SEQUENCE</scope>
    <source>
        <strain evidence="1">JCM 8259</strain>
    </source>
</reference>
<evidence type="ECO:0000313" key="1">
    <source>
        <dbReference type="EMBL" id="GJG33067.1"/>
    </source>
</evidence>